<dbReference type="EMBL" id="AZHX01000649">
    <property type="protein sequence ID" value="ETX06628.1"/>
    <property type="molecule type" value="Genomic_DNA"/>
</dbReference>
<protein>
    <recommendedName>
        <fullName evidence="3">DUF2164 domain-containing protein</fullName>
    </recommendedName>
</protein>
<proteinExistence type="predicted"/>
<reference evidence="1 2" key="1">
    <citation type="journal article" date="2014" name="Nature">
        <title>An environmental bacterial taxon with a large and distinct metabolic repertoire.</title>
        <authorList>
            <person name="Wilson M.C."/>
            <person name="Mori T."/>
            <person name="Ruckert C."/>
            <person name="Uria A.R."/>
            <person name="Helf M.J."/>
            <person name="Takada K."/>
            <person name="Gernert C."/>
            <person name="Steffens U.A."/>
            <person name="Heycke N."/>
            <person name="Schmitt S."/>
            <person name="Rinke C."/>
            <person name="Helfrich E.J."/>
            <person name="Brachmann A.O."/>
            <person name="Gurgui C."/>
            <person name="Wakimoto T."/>
            <person name="Kracht M."/>
            <person name="Crusemann M."/>
            <person name="Hentschel U."/>
            <person name="Abe I."/>
            <person name="Matsunaga S."/>
            <person name="Kalinowski J."/>
            <person name="Takeyama H."/>
            <person name="Piel J."/>
        </authorList>
    </citation>
    <scope>NUCLEOTIDE SEQUENCE [LARGE SCALE GENOMIC DNA]</scope>
    <source>
        <strain evidence="2">TSY2</strain>
    </source>
</reference>
<sequence>MLQLPDRERQRLIPRIQHYVAEELDCDIGQLAAGFLLDFFLKEAGPLLYNRAIEDARTLLTQQLADIDDRLYELTQPPPR</sequence>
<comment type="caution">
    <text evidence="1">The sequence shown here is derived from an EMBL/GenBank/DDBJ whole genome shotgun (WGS) entry which is preliminary data.</text>
</comment>
<dbReference type="HOGENOM" id="CLU_157964_2_1_7"/>
<dbReference type="Pfam" id="PF09932">
    <property type="entry name" value="DUF2164"/>
    <property type="match status" value="1"/>
</dbReference>
<evidence type="ECO:0000313" key="2">
    <source>
        <dbReference type="Proteomes" id="UP000019140"/>
    </source>
</evidence>
<dbReference type="Proteomes" id="UP000019140">
    <property type="component" value="Unassembled WGS sequence"/>
</dbReference>
<accession>W4M8V2</accession>
<name>W4M8V2_9BACT</name>
<gene>
    <name evidence="1" type="ORF">ETSY2_16055</name>
</gene>
<evidence type="ECO:0000313" key="1">
    <source>
        <dbReference type="EMBL" id="ETX06628.1"/>
    </source>
</evidence>
<organism evidence="1 2">
    <name type="scientific">Candidatus Entotheonella gemina</name>
    <dbReference type="NCBI Taxonomy" id="1429439"/>
    <lineage>
        <taxon>Bacteria</taxon>
        <taxon>Pseudomonadati</taxon>
        <taxon>Nitrospinota/Tectimicrobiota group</taxon>
        <taxon>Candidatus Tectimicrobiota</taxon>
        <taxon>Candidatus Entotheonellia</taxon>
        <taxon>Candidatus Entotheonellales</taxon>
        <taxon>Candidatus Entotheonellaceae</taxon>
        <taxon>Candidatus Entotheonella</taxon>
    </lineage>
</organism>
<dbReference type="AlphaFoldDB" id="W4M8V2"/>
<keyword evidence="2" id="KW-1185">Reference proteome</keyword>
<dbReference type="InterPro" id="IPR018680">
    <property type="entry name" value="DUF2164"/>
</dbReference>
<evidence type="ECO:0008006" key="3">
    <source>
        <dbReference type="Google" id="ProtNLM"/>
    </source>
</evidence>